<dbReference type="Proteomes" id="UP000887159">
    <property type="component" value="Unassembled WGS sequence"/>
</dbReference>
<dbReference type="EMBL" id="BMAU01021384">
    <property type="protein sequence ID" value="GFY28473.1"/>
    <property type="molecule type" value="Genomic_DNA"/>
</dbReference>
<sequence length="585" mass="67693">MERWLKGDKHFATTSSNEAEFSKAVRREYTAITDPDDYSTTSSSTVSKAKKRNSMAPGKLRRHLETVHPECKDKNQDFFVRKKEQLLESQKTMMHVTQTINEKATEASYLVSFRIAQAGEAHTIAENLIKPCVSDITKCMLDEKSAKHVSTVPLSNDTVSRRIHDLASYVKQELVTRLQKARFVLQINESTDVAGLAILLVIMRYPYENSFKEDMLMCSPLPTNTTGEEIFNKINIFFEENNLSWNDCIDVCTDGAKAMTGNTAGLVSRIKIKAPNCNSSHCILHRQALAMKQMPSNLKLVMDEAVKIINFIKSRPLQSRLFSLLCEDYGSKHKTLLLHTEVRWLSRGKTLTRLFELRAELQMFLSDTSFNLKDRLYDKPWLFRLSFMADIFQKLNELNLYLQGKQTTIFQVFNKITAFKRKLEFWIICIGKREIESFTSLSEFVSDNDSAMFQDDVFEELVTYLTSMRASFEKYFPEEQNTKMKLNSWIHNPFLPNLQKPESMPNEIYESLLEMSSDTSMESLFKTTPLNDFWCRIRDEYPMLGKMALNILLPFPTTYLCVKQDSQPMQPRKQNTAIDWMPNLI</sequence>
<dbReference type="PANTHER" id="PTHR45913:SF19">
    <property type="entry name" value="LOW QUALITY PROTEIN: ZINC FINGER BED DOMAIN-CONTAINING PROTEIN 5-LIKE"/>
    <property type="match status" value="1"/>
</dbReference>
<dbReference type="AlphaFoldDB" id="A0A8X7BEL4"/>
<evidence type="ECO:0000313" key="2">
    <source>
        <dbReference type="EMBL" id="GFY28473.1"/>
    </source>
</evidence>
<dbReference type="PANTHER" id="PTHR45913">
    <property type="entry name" value="EPM2A-INTERACTING PROTEIN 1"/>
    <property type="match status" value="1"/>
</dbReference>
<dbReference type="SUPFAM" id="SSF53098">
    <property type="entry name" value="Ribonuclease H-like"/>
    <property type="match status" value="1"/>
</dbReference>
<evidence type="ECO:0000313" key="3">
    <source>
        <dbReference type="Proteomes" id="UP000887159"/>
    </source>
</evidence>
<protein>
    <submittedName>
        <fullName evidence="2">Zinc finger BED domain-containing protein 5</fullName>
    </submittedName>
</protein>
<comment type="caution">
    <text evidence="2">The sequence shown here is derived from an EMBL/GenBank/DDBJ whole genome shotgun (WGS) entry which is preliminary data.</text>
</comment>
<name>A0A8X7BEL4_TRICX</name>
<dbReference type="InterPro" id="IPR012337">
    <property type="entry name" value="RNaseH-like_sf"/>
</dbReference>
<keyword evidence="3" id="KW-1185">Reference proteome</keyword>
<evidence type="ECO:0000256" key="1">
    <source>
        <dbReference type="SAM" id="MobiDB-lite"/>
    </source>
</evidence>
<feature type="region of interest" description="Disordered" evidence="1">
    <location>
        <begin position="34"/>
        <end position="59"/>
    </location>
</feature>
<organism evidence="2 3">
    <name type="scientific">Trichonephila clavipes</name>
    <name type="common">Golden silk orbweaver</name>
    <name type="synonym">Nephila clavipes</name>
    <dbReference type="NCBI Taxonomy" id="2585209"/>
    <lineage>
        <taxon>Eukaryota</taxon>
        <taxon>Metazoa</taxon>
        <taxon>Ecdysozoa</taxon>
        <taxon>Arthropoda</taxon>
        <taxon>Chelicerata</taxon>
        <taxon>Arachnida</taxon>
        <taxon>Araneae</taxon>
        <taxon>Araneomorphae</taxon>
        <taxon>Entelegynae</taxon>
        <taxon>Araneoidea</taxon>
        <taxon>Nephilidae</taxon>
        <taxon>Trichonephila</taxon>
    </lineage>
</organism>
<accession>A0A8X7BEL4</accession>
<reference evidence="2" key="1">
    <citation type="submission" date="2020-08" db="EMBL/GenBank/DDBJ databases">
        <title>Multicomponent nature underlies the extraordinary mechanical properties of spider dragline silk.</title>
        <authorList>
            <person name="Kono N."/>
            <person name="Nakamura H."/>
            <person name="Mori M."/>
            <person name="Yoshida Y."/>
            <person name="Ohtoshi R."/>
            <person name="Malay A.D."/>
            <person name="Moran D.A.P."/>
            <person name="Tomita M."/>
            <person name="Numata K."/>
            <person name="Arakawa K."/>
        </authorList>
    </citation>
    <scope>NUCLEOTIDE SEQUENCE</scope>
</reference>
<gene>
    <name evidence="2" type="primary">ZBED5</name>
    <name evidence="2" type="ORF">TNCV_1971261</name>
</gene>
<proteinExistence type="predicted"/>